<organism evidence="2 3">
    <name type="scientific">Candidatus Doudnabacteria bacterium RIFCSPHIGHO2_01_FULL_50_11</name>
    <dbReference type="NCBI Taxonomy" id="1817828"/>
    <lineage>
        <taxon>Bacteria</taxon>
        <taxon>Candidatus Doudnaibacteriota</taxon>
    </lineage>
</organism>
<name>A0A1F5PI59_9BACT</name>
<protein>
    <submittedName>
        <fullName evidence="2">Uncharacterized protein</fullName>
    </submittedName>
</protein>
<dbReference type="Proteomes" id="UP000178377">
    <property type="component" value="Unassembled WGS sequence"/>
</dbReference>
<comment type="caution">
    <text evidence="2">The sequence shown here is derived from an EMBL/GenBank/DDBJ whole genome shotgun (WGS) entry which is preliminary data.</text>
</comment>
<evidence type="ECO:0000256" key="1">
    <source>
        <dbReference type="SAM" id="Phobius"/>
    </source>
</evidence>
<feature type="transmembrane region" description="Helical" evidence="1">
    <location>
        <begin position="40"/>
        <end position="58"/>
    </location>
</feature>
<keyword evidence="1" id="KW-1133">Transmembrane helix</keyword>
<evidence type="ECO:0000313" key="3">
    <source>
        <dbReference type="Proteomes" id="UP000178377"/>
    </source>
</evidence>
<dbReference type="AlphaFoldDB" id="A0A1F5PI59"/>
<dbReference type="EMBL" id="MFEO01000019">
    <property type="protein sequence ID" value="OGE89567.1"/>
    <property type="molecule type" value="Genomic_DNA"/>
</dbReference>
<sequence length="64" mass="7002">MNINAMFKECMKPHALIHYVAGAGIALLVLYFVPSLTANLLVLGVVLLIGAFVLEFFVNPARKQ</sequence>
<feature type="transmembrane region" description="Helical" evidence="1">
    <location>
        <begin position="16"/>
        <end position="34"/>
    </location>
</feature>
<gene>
    <name evidence="2" type="ORF">A2722_03285</name>
</gene>
<reference evidence="2 3" key="1">
    <citation type="journal article" date="2016" name="Nat. Commun.">
        <title>Thousands of microbial genomes shed light on interconnected biogeochemical processes in an aquifer system.</title>
        <authorList>
            <person name="Anantharaman K."/>
            <person name="Brown C.T."/>
            <person name="Hug L.A."/>
            <person name="Sharon I."/>
            <person name="Castelle C.J."/>
            <person name="Probst A.J."/>
            <person name="Thomas B.C."/>
            <person name="Singh A."/>
            <person name="Wilkins M.J."/>
            <person name="Karaoz U."/>
            <person name="Brodie E.L."/>
            <person name="Williams K.H."/>
            <person name="Hubbard S.S."/>
            <person name="Banfield J.F."/>
        </authorList>
    </citation>
    <scope>NUCLEOTIDE SEQUENCE [LARGE SCALE GENOMIC DNA]</scope>
</reference>
<proteinExistence type="predicted"/>
<accession>A0A1F5PI59</accession>
<evidence type="ECO:0000313" key="2">
    <source>
        <dbReference type="EMBL" id="OGE89567.1"/>
    </source>
</evidence>
<keyword evidence="1" id="KW-0812">Transmembrane</keyword>
<keyword evidence="1" id="KW-0472">Membrane</keyword>